<evidence type="ECO:0000256" key="2">
    <source>
        <dbReference type="ARBA" id="ARBA00022741"/>
    </source>
</evidence>
<keyword evidence="6" id="KW-0460">Magnesium</keyword>
<dbReference type="EMBL" id="JADGJW010000877">
    <property type="protein sequence ID" value="KAJ3210690.1"/>
    <property type="molecule type" value="Genomic_DNA"/>
</dbReference>
<dbReference type="PRINTS" id="PR00318">
    <property type="entry name" value="GPROTEINA"/>
</dbReference>
<dbReference type="Pfam" id="PF00503">
    <property type="entry name" value="G-alpha"/>
    <property type="match status" value="1"/>
</dbReference>
<evidence type="ECO:0000256" key="5">
    <source>
        <dbReference type="PIRSR" id="PIRSR601019-1"/>
    </source>
</evidence>
<feature type="binding site" evidence="6">
    <location>
        <position position="69"/>
    </location>
    <ligand>
        <name>Mg(2+)</name>
        <dbReference type="ChEBI" id="CHEBI:18420"/>
    </ligand>
</feature>
<keyword evidence="1 6" id="KW-0479">Metal-binding</keyword>
<dbReference type="AlphaFoldDB" id="A0AAD5XT73"/>
<dbReference type="GO" id="GO:0007188">
    <property type="term" value="P:adenylate cyclase-modulating G protein-coupled receptor signaling pathway"/>
    <property type="evidence" value="ECO:0007669"/>
    <property type="project" value="TreeGrafter"/>
</dbReference>
<dbReference type="PROSITE" id="PS51882">
    <property type="entry name" value="G_ALPHA"/>
    <property type="match status" value="1"/>
</dbReference>
<dbReference type="GO" id="GO:0031683">
    <property type="term" value="F:G-protein beta/gamma-subunit complex binding"/>
    <property type="evidence" value="ECO:0007669"/>
    <property type="project" value="InterPro"/>
</dbReference>
<organism evidence="7 8">
    <name type="scientific">Clydaea vesicula</name>
    <dbReference type="NCBI Taxonomy" id="447962"/>
    <lineage>
        <taxon>Eukaryota</taxon>
        <taxon>Fungi</taxon>
        <taxon>Fungi incertae sedis</taxon>
        <taxon>Chytridiomycota</taxon>
        <taxon>Chytridiomycota incertae sedis</taxon>
        <taxon>Chytridiomycetes</taxon>
        <taxon>Lobulomycetales</taxon>
        <taxon>Lobulomycetaceae</taxon>
        <taxon>Clydaea</taxon>
    </lineage>
</organism>
<dbReference type="PANTHER" id="PTHR10218:SF302">
    <property type="entry name" value="GUANINE NUCLEOTIDE-BINDING PROTEIN ALPHA-5 SUBUNIT"/>
    <property type="match status" value="1"/>
</dbReference>
<keyword evidence="3 5" id="KW-0342">GTP-binding</keyword>
<evidence type="ECO:0000256" key="4">
    <source>
        <dbReference type="ARBA" id="ARBA00023224"/>
    </source>
</evidence>
<dbReference type="Proteomes" id="UP001211065">
    <property type="component" value="Unassembled WGS sequence"/>
</dbReference>
<sequence>MYMEEIEVNVTNLEDDNGINLQVELPQYPKKAKKRTKEIEKQLKKEKKLMSLNNACKVLILGTGDSGKSTVVRQIRLCNSVLFTGEEKEYFKKIIWENVYVSLKDLLRCAEMLGFTEKSQEYQENALFMKTFIFDKKKKSFDPNVVRVMTSLWEDHDIKETFKRKSELKNMHIQDTAINFFNELDRILDVNYIPTDQDIVLCRRQTCNITETVLAVPKLGTIKFYDVGGQKHLRNFWVPYFEDCHAILFIAALSCFDQNMAEEEGTNRMVDCISLFNIIVNNPSLQNITIVLFLNKVDLFKEKLKLTNVSDYFEDFKAPQSEKSAANFFIEKFKGTTTRQLKYIHLTTGTDSKLMKKIIGTVLTIITKLSLKASGLVEDSI</sequence>
<name>A0AAD5XT73_9FUNG</name>
<dbReference type="InterPro" id="IPR011025">
    <property type="entry name" value="GproteinA_insert"/>
</dbReference>
<dbReference type="PANTHER" id="PTHR10218">
    <property type="entry name" value="GTP-BINDING PROTEIN ALPHA SUBUNIT"/>
    <property type="match status" value="1"/>
</dbReference>
<accession>A0AAD5XT73</accession>
<comment type="caution">
    <text evidence="7">The sequence shown here is derived from an EMBL/GenBank/DDBJ whole genome shotgun (WGS) entry which is preliminary data.</text>
</comment>
<dbReference type="GO" id="GO:0046872">
    <property type="term" value="F:metal ion binding"/>
    <property type="evidence" value="ECO:0007669"/>
    <property type="project" value="UniProtKB-KW"/>
</dbReference>
<evidence type="ECO:0000313" key="7">
    <source>
        <dbReference type="EMBL" id="KAJ3210690.1"/>
    </source>
</evidence>
<dbReference type="InterPro" id="IPR001019">
    <property type="entry name" value="Gprotein_alpha_su"/>
</dbReference>
<evidence type="ECO:0000256" key="3">
    <source>
        <dbReference type="ARBA" id="ARBA00023134"/>
    </source>
</evidence>
<evidence type="ECO:0000256" key="6">
    <source>
        <dbReference type="PIRSR" id="PIRSR601019-2"/>
    </source>
</evidence>
<dbReference type="GO" id="GO:0005737">
    <property type="term" value="C:cytoplasm"/>
    <property type="evidence" value="ECO:0007669"/>
    <property type="project" value="TreeGrafter"/>
</dbReference>
<dbReference type="Gene3D" id="3.40.50.300">
    <property type="entry name" value="P-loop containing nucleotide triphosphate hydrolases"/>
    <property type="match status" value="1"/>
</dbReference>
<protein>
    <submittedName>
        <fullName evidence="7">Guanine nucleotide-binding protein subunit alpha</fullName>
    </submittedName>
</protein>
<dbReference type="FunFam" id="3.40.50.300:FF:000720">
    <property type="entry name" value="Guanine nucleotide-binding protein G(k) subunit alpha"/>
    <property type="match status" value="1"/>
</dbReference>
<feature type="binding site" evidence="6">
    <location>
        <position position="206"/>
    </location>
    <ligand>
        <name>Mg(2+)</name>
        <dbReference type="ChEBI" id="CHEBI:18420"/>
    </ligand>
</feature>
<dbReference type="GO" id="GO:0003924">
    <property type="term" value="F:GTPase activity"/>
    <property type="evidence" value="ECO:0007669"/>
    <property type="project" value="InterPro"/>
</dbReference>
<keyword evidence="8" id="KW-1185">Reference proteome</keyword>
<reference evidence="7" key="1">
    <citation type="submission" date="2020-05" db="EMBL/GenBank/DDBJ databases">
        <title>Phylogenomic resolution of chytrid fungi.</title>
        <authorList>
            <person name="Stajich J.E."/>
            <person name="Amses K."/>
            <person name="Simmons R."/>
            <person name="Seto K."/>
            <person name="Myers J."/>
            <person name="Bonds A."/>
            <person name="Quandt C.A."/>
            <person name="Barry K."/>
            <person name="Liu P."/>
            <person name="Grigoriev I."/>
            <person name="Longcore J.E."/>
            <person name="James T.Y."/>
        </authorList>
    </citation>
    <scope>NUCLEOTIDE SEQUENCE</scope>
    <source>
        <strain evidence="7">JEL0476</strain>
    </source>
</reference>
<feature type="binding site" evidence="5">
    <location>
        <begin position="226"/>
        <end position="230"/>
    </location>
    <ligand>
        <name>GTP</name>
        <dbReference type="ChEBI" id="CHEBI:37565"/>
    </ligand>
</feature>
<dbReference type="InterPro" id="IPR027417">
    <property type="entry name" value="P-loop_NTPase"/>
</dbReference>
<keyword evidence="2 5" id="KW-0547">Nucleotide-binding</keyword>
<evidence type="ECO:0000313" key="8">
    <source>
        <dbReference type="Proteomes" id="UP001211065"/>
    </source>
</evidence>
<dbReference type="GO" id="GO:0005525">
    <property type="term" value="F:GTP binding"/>
    <property type="evidence" value="ECO:0007669"/>
    <property type="project" value="UniProtKB-KW"/>
</dbReference>
<keyword evidence="4" id="KW-0807">Transducer</keyword>
<evidence type="ECO:0000256" key="1">
    <source>
        <dbReference type="ARBA" id="ARBA00022723"/>
    </source>
</evidence>
<proteinExistence type="predicted"/>
<dbReference type="GO" id="GO:0001664">
    <property type="term" value="F:G protein-coupled receptor binding"/>
    <property type="evidence" value="ECO:0007669"/>
    <property type="project" value="TreeGrafter"/>
</dbReference>
<dbReference type="SUPFAM" id="SSF52540">
    <property type="entry name" value="P-loop containing nucleoside triphosphate hydrolases"/>
    <property type="match status" value="1"/>
</dbReference>
<dbReference type="SMART" id="SM00275">
    <property type="entry name" value="G_alpha"/>
    <property type="match status" value="1"/>
</dbReference>
<feature type="binding site" evidence="5">
    <location>
        <begin position="295"/>
        <end position="298"/>
    </location>
    <ligand>
        <name>GTP</name>
        <dbReference type="ChEBI" id="CHEBI:37565"/>
    </ligand>
</feature>
<dbReference type="SUPFAM" id="SSF47895">
    <property type="entry name" value="Transducin (alpha subunit), insertion domain"/>
    <property type="match status" value="1"/>
</dbReference>
<dbReference type="Gene3D" id="1.10.400.10">
    <property type="entry name" value="GI Alpha 1, domain 2-like"/>
    <property type="match status" value="1"/>
</dbReference>
<dbReference type="CDD" id="cd00066">
    <property type="entry name" value="G-alpha"/>
    <property type="match status" value="1"/>
</dbReference>
<dbReference type="GO" id="GO:0005834">
    <property type="term" value="C:heterotrimeric G-protein complex"/>
    <property type="evidence" value="ECO:0007669"/>
    <property type="project" value="TreeGrafter"/>
</dbReference>
<gene>
    <name evidence="7" type="primary">GPA1_11</name>
    <name evidence="7" type="ORF">HK099_008188</name>
</gene>